<evidence type="ECO:0000313" key="5">
    <source>
        <dbReference type="Proteomes" id="UP000037510"/>
    </source>
</evidence>
<protein>
    <submittedName>
        <fullName evidence="4">Abhydrolase domain-containing protein 4</fullName>
    </submittedName>
</protein>
<dbReference type="GO" id="GO:0006654">
    <property type="term" value="P:phosphatidic acid biosynthetic process"/>
    <property type="evidence" value="ECO:0007669"/>
    <property type="project" value="TreeGrafter"/>
</dbReference>
<proteinExistence type="inferred from homology"/>
<dbReference type="Proteomes" id="UP000037510">
    <property type="component" value="Unassembled WGS sequence"/>
</dbReference>
<dbReference type="SUPFAM" id="SSF53474">
    <property type="entry name" value="alpha/beta-Hydrolases"/>
    <property type="match status" value="1"/>
</dbReference>
<keyword evidence="5" id="KW-1185">Reference proteome</keyword>
<dbReference type="STRING" id="104452.A0A0L7LBP2"/>
<dbReference type="InterPro" id="IPR000073">
    <property type="entry name" value="AB_hydrolase_1"/>
</dbReference>
<dbReference type="AlphaFoldDB" id="A0A0L7LBP2"/>
<evidence type="ECO:0000256" key="1">
    <source>
        <dbReference type="ARBA" id="ARBA00038097"/>
    </source>
</evidence>
<reference evidence="4 5" key="1">
    <citation type="journal article" date="2015" name="Genome Biol. Evol.">
        <title>The genome of winter moth (Operophtera brumata) provides a genomic perspective on sexual dimorphism and phenology.</title>
        <authorList>
            <person name="Derks M.F."/>
            <person name="Smit S."/>
            <person name="Salis L."/>
            <person name="Schijlen E."/>
            <person name="Bossers A."/>
            <person name="Mateman C."/>
            <person name="Pijl A.S."/>
            <person name="de Ridder D."/>
            <person name="Groenen M.A."/>
            <person name="Visser M.E."/>
            <person name="Megens H.J."/>
        </authorList>
    </citation>
    <scope>NUCLEOTIDE SEQUENCE [LARGE SCALE GENOMIC DNA]</scope>
    <source>
        <strain evidence="4">WM2013NL</strain>
        <tissue evidence="4">Head and thorax</tissue>
    </source>
</reference>
<evidence type="ECO:0000259" key="3">
    <source>
        <dbReference type="Pfam" id="PF00561"/>
    </source>
</evidence>
<feature type="compositionally biased region" description="Polar residues" evidence="2">
    <location>
        <begin position="432"/>
        <end position="448"/>
    </location>
</feature>
<dbReference type="GO" id="GO:0055088">
    <property type="term" value="P:lipid homeostasis"/>
    <property type="evidence" value="ECO:0007669"/>
    <property type="project" value="TreeGrafter"/>
</dbReference>
<dbReference type="GO" id="GO:0005739">
    <property type="term" value="C:mitochondrion"/>
    <property type="evidence" value="ECO:0007669"/>
    <property type="project" value="TreeGrafter"/>
</dbReference>
<comment type="similarity">
    <text evidence="1">Belongs to the peptidase S33 family. ABHD4/ABHD5 subfamily.</text>
</comment>
<dbReference type="GO" id="GO:0042171">
    <property type="term" value="F:lysophosphatidic acid acyltransferase activity"/>
    <property type="evidence" value="ECO:0007669"/>
    <property type="project" value="TreeGrafter"/>
</dbReference>
<dbReference type="Pfam" id="PF00561">
    <property type="entry name" value="Abhydrolase_1"/>
    <property type="match status" value="1"/>
</dbReference>
<name>A0A0L7LBP2_OPEBR</name>
<organism evidence="4 5">
    <name type="scientific">Operophtera brumata</name>
    <name type="common">Winter moth</name>
    <name type="synonym">Phalaena brumata</name>
    <dbReference type="NCBI Taxonomy" id="104452"/>
    <lineage>
        <taxon>Eukaryota</taxon>
        <taxon>Metazoa</taxon>
        <taxon>Ecdysozoa</taxon>
        <taxon>Arthropoda</taxon>
        <taxon>Hexapoda</taxon>
        <taxon>Insecta</taxon>
        <taxon>Pterygota</taxon>
        <taxon>Neoptera</taxon>
        <taxon>Endopterygota</taxon>
        <taxon>Lepidoptera</taxon>
        <taxon>Glossata</taxon>
        <taxon>Ditrysia</taxon>
        <taxon>Geometroidea</taxon>
        <taxon>Geometridae</taxon>
        <taxon>Larentiinae</taxon>
        <taxon>Operophtera</taxon>
    </lineage>
</organism>
<dbReference type="Gene3D" id="3.40.50.1820">
    <property type="entry name" value="alpha/beta hydrolase"/>
    <property type="match status" value="2"/>
</dbReference>
<dbReference type="EMBL" id="JTDY01001778">
    <property type="protein sequence ID" value="KOB72903.1"/>
    <property type="molecule type" value="Genomic_DNA"/>
</dbReference>
<comment type="caution">
    <text evidence="4">The sequence shown here is derived from an EMBL/GenBank/DDBJ whole genome shotgun (WGS) entry which is preliminary data.</text>
</comment>
<sequence>MTECCSNNCGNCAKTPQIKDNDLAIEHGLKTAYKRFYVDIGSVVGQSDKIWTISLNEDSPKTPIVLLHGMGAGLALWCPNLDAFAATRPVYAIDLLGFGRSSRPKFASDSLKAEAQWVESVEEWRREVNLSQFILLGHSLGADPWGFPERPNNAYEKYQLPLWVRAVATAVQPLNPLWAVRAAGPAGKWLVSKTRPDISRKYNPMVKRLEQLDSALPITVLYGSRSWVDNCTGQVLTEHRPSSKTYVQVFKRLEQLDSALPVTVFKRLEQLDSALPVTVLYGSRSWVDNCTGQVLTEHRPSSKTYVQVFKRLEQLDSALPVTVLYGSRSWVDNCTGQVLTEHRPSSKTYVQVFKRLEQLDSALPITVLYGSRSLVDNCRGQVLTEHRPSSKTYVQVINGAGHHVYLDKPELFNKFVLEACVKADEYDPRVDSQMSKAAQTRTQDTTASPAKAQTAESERDKTDAPVSS</sequence>
<feature type="compositionally biased region" description="Basic and acidic residues" evidence="2">
    <location>
        <begin position="456"/>
        <end position="468"/>
    </location>
</feature>
<dbReference type="PANTHER" id="PTHR42886">
    <property type="entry name" value="RE40534P-RELATED"/>
    <property type="match status" value="1"/>
</dbReference>
<feature type="region of interest" description="Disordered" evidence="2">
    <location>
        <begin position="428"/>
        <end position="468"/>
    </location>
</feature>
<dbReference type="GO" id="GO:0005811">
    <property type="term" value="C:lipid droplet"/>
    <property type="evidence" value="ECO:0007669"/>
    <property type="project" value="TreeGrafter"/>
</dbReference>
<keyword evidence="4" id="KW-0378">Hydrolase</keyword>
<evidence type="ECO:0000313" key="4">
    <source>
        <dbReference type="EMBL" id="KOB72903.1"/>
    </source>
</evidence>
<evidence type="ECO:0000256" key="2">
    <source>
        <dbReference type="SAM" id="MobiDB-lite"/>
    </source>
</evidence>
<feature type="domain" description="AB hydrolase-1" evidence="3">
    <location>
        <begin position="63"/>
        <end position="142"/>
    </location>
</feature>
<accession>A0A0L7LBP2</accession>
<dbReference type="InterPro" id="IPR029058">
    <property type="entry name" value="AB_hydrolase_fold"/>
</dbReference>
<dbReference type="GO" id="GO:0052689">
    <property type="term" value="F:carboxylic ester hydrolase activity"/>
    <property type="evidence" value="ECO:0007669"/>
    <property type="project" value="TreeGrafter"/>
</dbReference>
<gene>
    <name evidence="4" type="ORF">OBRU01_03951</name>
</gene>
<dbReference type="PANTHER" id="PTHR42886:SF29">
    <property type="entry name" value="PUMMELIG, ISOFORM A"/>
    <property type="match status" value="1"/>
</dbReference>